<dbReference type="EMBL" id="DVFO01000087">
    <property type="protein sequence ID" value="HIQ61517.1"/>
    <property type="molecule type" value="Genomic_DNA"/>
</dbReference>
<dbReference type="AlphaFoldDB" id="A0A9D0YSY9"/>
<evidence type="ECO:0000313" key="1">
    <source>
        <dbReference type="EMBL" id="HIQ61517.1"/>
    </source>
</evidence>
<organism evidence="1 2">
    <name type="scientific">Candidatus Enterenecus faecium</name>
    <dbReference type="NCBI Taxonomy" id="2840780"/>
    <lineage>
        <taxon>Bacteria</taxon>
        <taxon>Bacillati</taxon>
        <taxon>Bacillota</taxon>
        <taxon>Clostridia</taxon>
        <taxon>Eubacteriales</taxon>
        <taxon>Candidatus Enterenecus</taxon>
    </lineage>
</organism>
<accession>A0A9D0YSY9</accession>
<proteinExistence type="predicted"/>
<name>A0A9D0YSY9_9FIRM</name>
<sequence>MEVKVMSFMCCVYLPEGIVMAADSRITQEDTVKKEVDGREYFTKTKYTLSDNGQKIFFSQR</sequence>
<protein>
    <submittedName>
        <fullName evidence="1">Uncharacterized protein</fullName>
    </submittedName>
</protein>
<reference evidence="1" key="1">
    <citation type="submission" date="2020-10" db="EMBL/GenBank/DDBJ databases">
        <authorList>
            <person name="Gilroy R."/>
        </authorList>
    </citation>
    <scope>NUCLEOTIDE SEQUENCE</scope>
    <source>
        <strain evidence="1">ChiGjej2B2-12916</strain>
    </source>
</reference>
<reference evidence="1" key="2">
    <citation type="journal article" date="2021" name="PeerJ">
        <title>Extensive microbial diversity within the chicken gut microbiome revealed by metagenomics and culture.</title>
        <authorList>
            <person name="Gilroy R."/>
            <person name="Ravi A."/>
            <person name="Getino M."/>
            <person name="Pursley I."/>
            <person name="Horton D.L."/>
            <person name="Alikhan N.F."/>
            <person name="Baker D."/>
            <person name="Gharbi K."/>
            <person name="Hall N."/>
            <person name="Watson M."/>
            <person name="Adriaenssens E.M."/>
            <person name="Foster-Nyarko E."/>
            <person name="Jarju S."/>
            <person name="Secka A."/>
            <person name="Antonio M."/>
            <person name="Oren A."/>
            <person name="Chaudhuri R.R."/>
            <person name="La Ragione R."/>
            <person name="Hildebrand F."/>
            <person name="Pallen M.J."/>
        </authorList>
    </citation>
    <scope>NUCLEOTIDE SEQUENCE</scope>
    <source>
        <strain evidence="1">ChiGjej2B2-12916</strain>
    </source>
</reference>
<gene>
    <name evidence="1" type="ORF">IAD31_08010</name>
</gene>
<dbReference type="Proteomes" id="UP000886879">
    <property type="component" value="Unassembled WGS sequence"/>
</dbReference>
<evidence type="ECO:0000313" key="2">
    <source>
        <dbReference type="Proteomes" id="UP000886879"/>
    </source>
</evidence>
<comment type="caution">
    <text evidence="1">The sequence shown here is derived from an EMBL/GenBank/DDBJ whole genome shotgun (WGS) entry which is preliminary data.</text>
</comment>